<dbReference type="InterPro" id="IPR001029">
    <property type="entry name" value="Flagellin_N"/>
</dbReference>
<dbReference type="InterPro" id="IPR013384">
    <property type="entry name" value="Flagell_FlgL"/>
</dbReference>
<dbReference type="Pfam" id="PF00700">
    <property type="entry name" value="Flagellin_C"/>
    <property type="match status" value="1"/>
</dbReference>
<comment type="similarity">
    <text evidence="3">Belongs to the bacterial flagellin family.</text>
</comment>
<evidence type="ECO:0000256" key="2">
    <source>
        <dbReference type="ARBA" id="ARBA00004613"/>
    </source>
</evidence>
<keyword evidence="7" id="KW-0969">Cilium</keyword>
<dbReference type="GO" id="GO:0005576">
    <property type="term" value="C:extracellular region"/>
    <property type="evidence" value="ECO:0007669"/>
    <property type="project" value="UniProtKB-SubCell"/>
</dbReference>
<keyword evidence="8" id="KW-1185">Reference proteome</keyword>
<keyword evidence="4" id="KW-0975">Bacterial flagellum</keyword>
<dbReference type="AlphaFoldDB" id="A0A1H5S3R8"/>
<dbReference type="SUPFAM" id="SSF64518">
    <property type="entry name" value="Phase 1 flagellin"/>
    <property type="match status" value="1"/>
</dbReference>
<dbReference type="PANTHER" id="PTHR42792:SF1">
    <property type="entry name" value="FLAGELLAR HOOK-ASSOCIATED PROTEIN 3"/>
    <property type="match status" value="1"/>
</dbReference>
<accession>A0A1H5S3R8</accession>
<gene>
    <name evidence="7" type="ORF">SAMN04488045_0094</name>
</gene>
<keyword evidence="7" id="KW-0282">Flagellum</keyword>
<sequence>MTVGTALFHILNTQAFSRIDRDISELQDQVSSGKNDPRFSADLERGQRLSVANEQKVMIDRFKRNGERAQARIAAADSTFDSMTQIMQRFNELAIQGGNATVSPSDRQAMSLEAERLRESLYQLANTRDESGRPLFGGYLTEGNAFIDGPNGIEYRGDGGQIQMRLSENAVVQTNLTGEEIFLSVEDQNGQKRNVFDMIDDLIRTFASDGAHITSEKTRPDSMTVQFDFQRQTEQWSFDVTGTNGTAHIQVDASADNPEAIRDAINAVQAETGVTATLSDDRLSVVIKTAGDVSIANVATVPDRNGVLASVPNDDGTYAKLVSKGRTATDQITAMSRAAEHMSNRRTEIGAMGAAIERYQDVLLNREQILDAAISGLEDLDLAKAITNLQKLLVNRDAAHQTFVKIGQKTLFDFIR</sequence>
<evidence type="ECO:0000256" key="4">
    <source>
        <dbReference type="ARBA" id="ARBA00023143"/>
    </source>
</evidence>
<dbReference type="PANTHER" id="PTHR42792">
    <property type="entry name" value="FLAGELLIN"/>
    <property type="match status" value="1"/>
</dbReference>
<dbReference type="InterPro" id="IPR046358">
    <property type="entry name" value="Flagellin_C"/>
</dbReference>
<evidence type="ECO:0000313" key="8">
    <source>
        <dbReference type="Proteomes" id="UP000236752"/>
    </source>
</evidence>
<comment type="subcellular location">
    <subcellularLocation>
        <location evidence="1">Bacterial flagellum</location>
    </subcellularLocation>
    <subcellularLocation>
        <location evidence="2">Secreted</location>
    </subcellularLocation>
</comment>
<feature type="domain" description="Flagellin N-terminal" evidence="5">
    <location>
        <begin position="17"/>
        <end position="139"/>
    </location>
</feature>
<dbReference type="Proteomes" id="UP000236752">
    <property type="component" value="Unassembled WGS sequence"/>
</dbReference>
<protein>
    <submittedName>
        <fullName evidence="7">Flagellar hook-associated protein 3 FlgL</fullName>
    </submittedName>
</protein>
<evidence type="ECO:0000256" key="1">
    <source>
        <dbReference type="ARBA" id="ARBA00004365"/>
    </source>
</evidence>
<organism evidence="7 8">
    <name type="scientific">Thalassococcus halodurans</name>
    <dbReference type="NCBI Taxonomy" id="373675"/>
    <lineage>
        <taxon>Bacteria</taxon>
        <taxon>Pseudomonadati</taxon>
        <taxon>Pseudomonadota</taxon>
        <taxon>Alphaproteobacteria</taxon>
        <taxon>Rhodobacterales</taxon>
        <taxon>Roseobacteraceae</taxon>
        <taxon>Thalassococcus</taxon>
    </lineage>
</organism>
<evidence type="ECO:0000259" key="5">
    <source>
        <dbReference type="Pfam" id="PF00669"/>
    </source>
</evidence>
<dbReference type="GO" id="GO:0071973">
    <property type="term" value="P:bacterial-type flagellum-dependent cell motility"/>
    <property type="evidence" value="ECO:0007669"/>
    <property type="project" value="InterPro"/>
</dbReference>
<dbReference type="GO" id="GO:0005198">
    <property type="term" value="F:structural molecule activity"/>
    <property type="evidence" value="ECO:0007669"/>
    <property type="project" value="InterPro"/>
</dbReference>
<proteinExistence type="inferred from homology"/>
<dbReference type="OrthoDB" id="7835373at2"/>
<dbReference type="RefSeq" id="WP_103908521.1">
    <property type="nucleotide sequence ID" value="NZ_FNUZ01000001.1"/>
</dbReference>
<dbReference type="EMBL" id="FNUZ01000001">
    <property type="protein sequence ID" value="SEF45256.1"/>
    <property type="molecule type" value="Genomic_DNA"/>
</dbReference>
<reference evidence="7 8" key="1">
    <citation type="submission" date="2016-10" db="EMBL/GenBank/DDBJ databases">
        <authorList>
            <person name="de Groot N.N."/>
        </authorList>
    </citation>
    <scope>NUCLEOTIDE SEQUENCE [LARGE SCALE GENOMIC DNA]</scope>
    <source>
        <strain evidence="7 8">DSM 26915</strain>
    </source>
</reference>
<name>A0A1H5S3R8_9RHOB</name>
<dbReference type="InterPro" id="IPR001492">
    <property type="entry name" value="Flagellin"/>
</dbReference>
<dbReference type="InterPro" id="IPR010810">
    <property type="entry name" value="Flagellin_hook_IN_motif"/>
</dbReference>
<feature type="domain" description="Flagellin C-terminal" evidence="6">
    <location>
        <begin position="334"/>
        <end position="408"/>
    </location>
</feature>
<keyword evidence="7" id="KW-0966">Cell projection</keyword>
<dbReference type="Gene3D" id="1.20.1330.10">
    <property type="entry name" value="f41 fragment of flagellin, N-terminal domain"/>
    <property type="match status" value="1"/>
</dbReference>
<dbReference type="Pfam" id="PF00669">
    <property type="entry name" value="Flagellin_N"/>
    <property type="match status" value="1"/>
</dbReference>
<evidence type="ECO:0000256" key="3">
    <source>
        <dbReference type="ARBA" id="ARBA00005709"/>
    </source>
</evidence>
<evidence type="ECO:0000259" key="6">
    <source>
        <dbReference type="Pfam" id="PF00700"/>
    </source>
</evidence>
<dbReference type="NCBIfam" id="TIGR02550">
    <property type="entry name" value="flagell_flgL"/>
    <property type="match status" value="1"/>
</dbReference>
<dbReference type="GO" id="GO:0009424">
    <property type="term" value="C:bacterial-type flagellum hook"/>
    <property type="evidence" value="ECO:0007669"/>
    <property type="project" value="InterPro"/>
</dbReference>
<evidence type="ECO:0000313" key="7">
    <source>
        <dbReference type="EMBL" id="SEF45256.1"/>
    </source>
</evidence>
<dbReference type="Pfam" id="PF07196">
    <property type="entry name" value="Flagellin_IN"/>
    <property type="match status" value="1"/>
</dbReference>